<sequence length="437" mass="47338">MTSRPDGSLLIAARFMNSPRSNAPNTLPTNPDVVIIGGGIVGLATALTLMRRNRSLSICVVEAESHVAAHQSGHNSGVLHSGIYYKPGSVKAITCRTGKAMMEAFCDEHHIPWDRCGKVVVATNASEVERLEAIAQRATANGVSFDRIDTDTLRKLEPAVAGIAALHVPETGIVNYATVCEAMRSEVLRGGNNVVLSFKVTKIETFADSLAIIDDQDRTIHCGRMINCAGLQSDRILRLAGAEPTVKIVPFRGEYYELVPRSEHLCRNLIYPVPDPSFPFLGVHFTRMIDGGVECGPNAVLALSRHGYDWRTFNSRDFIETLGYGGFRKLARTYWRTGLGEIHRSLRKAAFVSALQKLIPSIRAADLKTGRSGVRAQAVTPAGSLVDDFLIHSTQHAIHVLNAPSPAATASLAIAAQILDRFDSIDGKEVSLPGVVR</sequence>
<evidence type="ECO:0000256" key="2">
    <source>
        <dbReference type="ARBA" id="ARBA00022630"/>
    </source>
</evidence>
<dbReference type="InterPro" id="IPR006076">
    <property type="entry name" value="FAD-dep_OxRdtase"/>
</dbReference>
<evidence type="ECO:0000313" key="8">
    <source>
        <dbReference type="Proteomes" id="UP000316304"/>
    </source>
</evidence>
<dbReference type="GO" id="GO:0005737">
    <property type="term" value="C:cytoplasm"/>
    <property type="evidence" value="ECO:0007669"/>
    <property type="project" value="TreeGrafter"/>
</dbReference>
<protein>
    <submittedName>
        <fullName evidence="7">L-2-hydroxyglutarate oxidase LhgO</fullName>
        <ecNumber evidence="7">1.1.3.15</ecNumber>
    </submittedName>
</protein>
<evidence type="ECO:0000256" key="3">
    <source>
        <dbReference type="ARBA" id="ARBA00022827"/>
    </source>
</evidence>
<keyword evidence="8" id="KW-1185">Reference proteome</keyword>
<accession>A0A5C6BZE7</accession>
<feature type="domain" description="FAD dependent oxidoreductase" evidence="6">
    <location>
        <begin position="32"/>
        <end position="418"/>
    </location>
</feature>
<dbReference type="InterPro" id="IPR036188">
    <property type="entry name" value="FAD/NAD-bd_sf"/>
</dbReference>
<comment type="similarity">
    <text evidence="5">Belongs to the L2HGDH family.</text>
</comment>
<evidence type="ECO:0000256" key="4">
    <source>
        <dbReference type="ARBA" id="ARBA00023002"/>
    </source>
</evidence>
<dbReference type="AlphaFoldDB" id="A0A5C6BZE7"/>
<comment type="cofactor">
    <cofactor evidence="1">
        <name>FAD</name>
        <dbReference type="ChEBI" id="CHEBI:57692"/>
    </cofactor>
</comment>
<dbReference type="EC" id="1.1.3.15" evidence="7"/>
<proteinExistence type="inferred from homology"/>
<dbReference type="Pfam" id="PF01266">
    <property type="entry name" value="DAO"/>
    <property type="match status" value="1"/>
</dbReference>
<dbReference type="Gene3D" id="3.50.50.60">
    <property type="entry name" value="FAD/NAD(P)-binding domain"/>
    <property type="match status" value="1"/>
</dbReference>
<reference evidence="7 8" key="1">
    <citation type="submission" date="2019-02" db="EMBL/GenBank/DDBJ databases">
        <title>Deep-cultivation of Planctomycetes and their phenomic and genomic characterization uncovers novel biology.</title>
        <authorList>
            <person name="Wiegand S."/>
            <person name="Jogler M."/>
            <person name="Boedeker C."/>
            <person name="Pinto D."/>
            <person name="Vollmers J."/>
            <person name="Rivas-Marin E."/>
            <person name="Kohn T."/>
            <person name="Peeters S.H."/>
            <person name="Heuer A."/>
            <person name="Rast P."/>
            <person name="Oberbeckmann S."/>
            <person name="Bunk B."/>
            <person name="Jeske O."/>
            <person name="Meyerdierks A."/>
            <person name="Storesund J.E."/>
            <person name="Kallscheuer N."/>
            <person name="Luecker S."/>
            <person name="Lage O.M."/>
            <person name="Pohl T."/>
            <person name="Merkel B.J."/>
            <person name="Hornburger P."/>
            <person name="Mueller R.-W."/>
            <person name="Bruemmer F."/>
            <person name="Labrenz M."/>
            <person name="Spormann A.M."/>
            <person name="Op Den Camp H."/>
            <person name="Overmann J."/>
            <person name="Amann R."/>
            <person name="Jetten M.S.M."/>
            <person name="Mascher T."/>
            <person name="Medema M.H."/>
            <person name="Devos D.P."/>
            <person name="Kaster A.-K."/>
            <person name="Ovreas L."/>
            <person name="Rohde M."/>
            <person name="Galperin M.Y."/>
            <person name="Jogler C."/>
        </authorList>
    </citation>
    <scope>NUCLEOTIDE SEQUENCE [LARGE SCALE GENOMIC DNA]</scope>
    <source>
        <strain evidence="7 8">Pla52o</strain>
    </source>
</reference>
<keyword evidence="3" id="KW-0274">FAD</keyword>
<dbReference type="GO" id="GO:0003973">
    <property type="term" value="F:(S)-2-hydroxy-acid oxidase activity"/>
    <property type="evidence" value="ECO:0007669"/>
    <property type="project" value="UniProtKB-EC"/>
</dbReference>
<dbReference type="Gene3D" id="3.30.9.10">
    <property type="entry name" value="D-Amino Acid Oxidase, subunit A, domain 2"/>
    <property type="match status" value="1"/>
</dbReference>
<evidence type="ECO:0000256" key="1">
    <source>
        <dbReference type="ARBA" id="ARBA00001974"/>
    </source>
</evidence>
<dbReference type="PANTHER" id="PTHR43104:SF2">
    <property type="entry name" value="L-2-HYDROXYGLUTARATE DEHYDROGENASE, MITOCHONDRIAL"/>
    <property type="match status" value="1"/>
</dbReference>
<keyword evidence="4 7" id="KW-0560">Oxidoreductase</keyword>
<evidence type="ECO:0000313" key="7">
    <source>
        <dbReference type="EMBL" id="TWU17730.1"/>
    </source>
</evidence>
<dbReference type="PANTHER" id="PTHR43104">
    <property type="entry name" value="L-2-HYDROXYGLUTARATE DEHYDROGENASE, MITOCHONDRIAL"/>
    <property type="match status" value="1"/>
</dbReference>
<dbReference type="Proteomes" id="UP000316304">
    <property type="component" value="Unassembled WGS sequence"/>
</dbReference>
<gene>
    <name evidence="7" type="primary">lhgO</name>
    <name evidence="7" type="ORF">Pla52o_49450</name>
</gene>
<dbReference type="GO" id="GO:0047545">
    <property type="term" value="F:(S)-2-hydroxyglutarate dehydrogenase activity"/>
    <property type="evidence" value="ECO:0007669"/>
    <property type="project" value="TreeGrafter"/>
</dbReference>
<evidence type="ECO:0000256" key="5">
    <source>
        <dbReference type="ARBA" id="ARBA00037941"/>
    </source>
</evidence>
<dbReference type="EMBL" id="SJPT01000010">
    <property type="protein sequence ID" value="TWU17730.1"/>
    <property type="molecule type" value="Genomic_DNA"/>
</dbReference>
<keyword evidence="2" id="KW-0285">Flavoprotein</keyword>
<comment type="caution">
    <text evidence="7">The sequence shown here is derived from an EMBL/GenBank/DDBJ whole genome shotgun (WGS) entry which is preliminary data.</text>
</comment>
<organism evidence="7 8">
    <name type="scientific">Novipirellula galeiformis</name>
    <dbReference type="NCBI Taxonomy" id="2528004"/>
    <lineage>
        <taxon>Bacteria</taxon>
        <taxon>Pseudomonadati</taxon>
        <taxon>Planctomycetota</taxon>
        <taxon>Planctomycetia</taxon>
        <taxon>Pirellulales</taxon>
        <taxon>Pirellulaceae</taxon>
        <taxon>Novipirellula</taxon>
    </lineage>
</organism>
<name>A0A5C6BZE7_9BACT</name>
<evidence type="ECO:0000259" key="6">
    <source>
        <dbReference type="Pfam" id="PF01266"/>
    </source>
</evidence>
<dbReference type="NCBIfam" id="NF008726">
    <property type="entry name" value="PRK11728.1"/>
    <property type="match status" value="1"/>
</dbReference>
<dbReference type="SUPFAM" id="SSF51905">
    <property type="entry name" value="FAD/NAD(P)-binding domain"/>
    <property type="match status" value="1"/>
</dbReference>